<name>A0A449B283_9BACT</name>
<reference evidence="6 7" key="1">
    <citation type="submission" date="2019-01" db="EMBL/GenBank/DDBJ databases">
        <authorList>
            <consortium name="Pathogen Informatics"/>
        </authorList>
    </citation>
    <scope>NUCLEOTIDE SEQUENCE [LARGE SCALE GENOMIC DNA]</scope>
    <source>
        <strain evidence="6 7">NCTC10181</strain>
    </source>
</reference>
<dbReference type="KEGG" id="mcit:NCTC10181_00552"/>
<dbReference type="PANTHER" id="PTHR33514:SF13">
    <property type="entry name" value="PROTEIN ABCI12, CHLOROPLASTIC"/>
    <property type="match status" value="1"/>
</dbReference>
<feature type="transmembrane region" description="Helical" evidence="5">
    <location>
        <begin position="70"/>
        <end position="88"/>
    </location>
</feature>
<dbReference type="CDD" id="cd16914">
    <property type="entry name" value="EcfT"/>
    <property type="match status" value="1"/>
</dbReference>
<evidence type="ECO:0000256" key="2">
    <source>
        <dbReference type="ARBA" id="ARBA00022692"/>
    </source>
</evidence>
<feature type="transmembrane region" description="Helical" evidence="5">
    <location>
        <begin position="262"/>
        <end position="282"/>
    </location>
</feature>
<proteinExistence type="predicted"/>
<dbReference type="AlphaFoldDB" id="A0A449B283"/>
<dbReference type="PANTHER" id="PTHR33514">
    <property type="entry name" value="PROTEIN ABCI12, CHLOROPLASTIC"/>
    <property type="match status" value="1"/>
</dbReference>
<gene>
    <name evidence="6" type="primary">ecfT</name>
    <name evidence="6" type="ORF">NCTC10181_00552</name>
</gene>
<dbReference type="RefSeq" id="WP_129725500.1">
    <property type="nucleotide sequence ID" value="NZ_LR215036.1"/>
</dbReference>
<comment type="subcellular location">
    <subcellularLocation>
        <location evidence="1">Membrane</location>
        <topology evidence="1">Multi-pass membrane protein</topology>
    </subcellularLocation>
</comment>
<evidence type="ECO:0000313" key="7">
    <source>
        <dbReference type="Proteomes" id="UP000290985"/>
    </source>
</evidence>
<keyword evidence="2 5" id="KW-0812">Transmembrane</keyword>
<dbReference type="Proteomes" id="UP000290985">
    <property type="component" value="Chromosome"/>
</dbReference>
<sequence>MKSVFGRYIPRKGFFYNLDPRLKILVVVFYVVFAFMSKYYIDSLILLIPLLVVYFTVVKKVKSVFRMAKFPIVMAIIIFLINLLTIKYTDVKQTILDNEKIDQIAKDIWGITYPQGDHTFVVSMLALNRSIALFLRVFTMILATTLLTNTTRPILLTKAIEDLMFPLKLLFIPTQIIAMIISIALRFIPTLLDESQRIMKAQSSRGIDFKNGNMKDKAVAFSTLIIPLFVSSFAKADDLSDAMQTRGYEPYSKRTKYRQLKLTWRDLLVTLSLIGLGVFIAYNTYVDHTYLPSIWTSLLAIY</sequence>
<organism evidence="6 7">
    <name type="scientific">Mycoplasmopsis citelli</name>
    <dbReference type="NCBI Taxonomy" id="171281"/>
    <lineage>
        <taxon>Bacteria</taxon>
        <taxon>Bacillati</taxon>
        <taxon>Mycoplasmatota</taxon>
        <taxon>Mycoplasmoidales</taxon>
        <taxon>Metamycoplasmataceae</taxon>
        <taxon>Mycoplasmopsis</taxon>
    </lineage>
</organism>
<evidence type="ECO:0000313" key="6">
    <source>
        <dbReference type="EMBL" id="VEU74693.1"/>
    </source>
</evidence>
<dbReference type="Pfam" id="PF02361">
    <property type="entry name" value="CbiQ"/>
    <property type="match status" value="1"/>
</dbReference>
<keyword evidence="4 5" id="KW-0472">Membrane</keyword>
<dbReference type="EMBL" id="LR215036">
    <property type="protein sequence ID" value="VEU74693.1"/>
    <property type="molecule type" value="Genomic_DNA"/>
</dbReference>
<protein>
    <submittedName>
        <fullName evidence="6">Energy-coupling factor transporter transmembrane protein EcfT</fullName>
    </submittedName>
</protein>
<evidence type="ECO:0000256" key="1">
    <source>
        <dbReference type="ARBA" id="ARBA00004141"/>
    </source>
</evidence>
<feature type="transmembrane region" description="Helical" evidence="5">
    <location>
        <begin position="169"/>
        <end position="188"/>
    </location>
</feature>
<feature type="transmembrane region" description="Helical" evidence="5">
    <location>
        <begin position="21"/>
        <end position="37"/>
    </location>
</feature>
<evidence type="ECO:0000256" key="3">
    <source>
        <dbReference type="ARBA" id="ARBA00022989"/>
    </source>
</evidence>
<dbReference type="OrthoDB" id="8075495at2"/>
<keyword evidence="3 5" id="KW-1133">Transmembrane helix</keyword>
<keyword evidence="7" id="KW-1185">Reference proteome</keyword>
<evidence type="ECO:0000256" key="5">
    <source>
        <dbReference type="SAM" id="Phobius"/>
    </source>
</evidence>
<evidence type="ECO:0000256" key="4">
    <source>
        <dbReference type="ARBA" id="ARBA00023136"/>
    </source>
</evidence>
<accession>A0A449B283</accession>
<feature type="transmembrane region" description="Helical" evidence="5">
    <location>
        <begin position="130"/>
        <end position="148"/>
    </location>
</feature>
<dbReference type="InterPro" id="IPR003339">
    <property type="entry name" value="ABC/ECF_trnsptr_transmembrane"/>
</dbReference>
<dbReference type="GO" id="GO:0005886">
    <property type="term" value="C:plasma membrane"/>
    <property type="evidence" value="ECO:0007669"/>
    <property type="project" value="TreeGrafter"/>
</dbReference>